<feature type="signal peptide" evidence="2">
    <location>
        <begin position="1"/>
        <end position="19"/>
    </location>
</feature>
<comment type="caution">
    <text evidence="5">The sequence shown here is derived from an EMBL/GenBank/DDBJ whole genome shotgun (WGS) entry which is preliminary data.</text>
</comment>
<keyword evidence="2" id="KW-0732">Signal</keyword>
<reference evidence="6 7" key="1">
    <citation type="submission" date="2018-03" db="EMBL/GenBank/DDBJ databases">
        <title>Whole genome sequencing of Histamine producing bacteria.</title>
        <authorList>
            <person name="Butler K."/>
        </authorList>
    </citation>
    <scope>NUCLEOTIDE SEQUENCE [LARGE SCALE GENOMIC DNA]</scope>
    <source>
        <strain evidence="5 7">FS-6.1</strain>
        <strain evidence="4 6">FS-6.2</strain>
    </source>
</reference>
<evidence type="ECO:0000313" key="5">
    <source>
        <dbReference type="EMBL" id="PSU54369.1"/>
    </source>
</evidence>
<dbReference type="Gene3D" id="3.40.50.10610">
    <property type="entry name" value="ABC-type transport auxiliary lipoprotein component"/>
    <property type="match status" value="1"/>
</dbReference>
<sequence>MKKSVMALLAAATLLGGCAQPINYGGGFGGIEKAVTNFGSSDLETLTSSMVDNMLSSAAIRSITATGDPIVVVDSLKNQTRKHIDTSALTAMISEQLQDSGKFHFADPARVKAVRQQLNFHEDDRFVNQSTAIQFGNMVGAQYMLYGHVSTVMKSTSNGKQAYYKVTMRLMDLKSGVIEWSDQDQVMQSTSTNSVAWQ</sequence>
<dbReference type="GO" id="GO:0009252">
    <property type="term" value="P:peptidoglycan biosynthetic process"/>
    <property type="evidence" value="ECO:0007669"/>
    <property type="project" value="TreeGrafter"/>
</dbReference>
<dbReference type="GeneID" id="57351924"/>
<dbReference type="Proteomes" id="UP000241405">
    <property type="component" value="Unassembled WGS sequence"/>
</dbReference>
<gene>
    <name evidence="3" type="primary">lpoB</name>
    <name evidence="5" type="ORF">C9J18_02480</name>
    <name evidence="4" type="ORF">CTM96_01130</name>
    <name evidence="3" type="ORF">GLP33_00915</name>
</gene>
<evidence type="ECO:0000256" key="1">
    <source>
        <dbReference type="NCBIfam" id="TIGR02722"/>
    </source>
</evidence>
<feature type="chain" id="PRO_5044580597" description="Penicillin-binding protein activator LpoB" evidence="2">
    <location>
        <begin position="20"/>
        <end position="198"/>
    </location>
</feature>
<keyword evidence="6" id="KW-1185">Reference proteome</keyword>
<dbReference type="AlphaFoldDB" id="A0A2T3PL43"/>
<reference evidence="3" key="2">
    <citation type="submission" date="2019-11" db="EMBL/GenBank/DDBJ databases">
        <title>Comparative genomics of photobacteria reveal adaptation to distinct habitats.</title>
        <authorList>
            <person name="Fuertes-Perez S."/>
            <person name="Hilgarth M."/>
            <person name="Vogel R.F."/>
        </authorList>
    </citation>
    <scope>NUCLEOTIDE SEQUENCE</scope>
    <source>
        <strain evidence="3">TMW2.2145</strain>
    </source>
</reference>
<dbReference type="Proteomes" id="UP000241618">
    <property type="component" value="Unassembled WGS sequence"/>
</dbReference>
<dbReference type="EMBL" id="PYMP01000001">
    <property type="protein sequence ID" value="PSU54369.1"/>
    <property type="molecule type" value="Genomic_DNA"/>
</dbReference>
<dbReference type="GO" id="GO:0030234">
    <property type="term" value="F:enzyme regulator activity"/>
    <property type="evidence" value="ECO:0007669"/>
    <property type="project" value="TreeGrafter"/>
</dbReference>
<dbReference type="NCBIfam" id="TIGR02722">
    <property type="entry name" value="lp"/>
    <property type="match status" value="1"/>
</dbReference>
<protein>
    <recommendedName>
        <fullName evidence="1">Penicillin-binding protein activator LpoB</fullName>
    </recommendedName>
</protein>
<dbReference type="RefSeq" id="WP_045026546.1">
    <property type="nucleotide sequence ID" value="NZ_CAMLDN010000001.1"/>
</dbReference>
<dbReference type="PANTHER" id="PTHR40593">
    <property type="entry name" value="PENICILLIN-BINDING PROTEIN ACTIVATOR LPOB"/>
    <property type="match status" value="1"/>
</dbReference>
<evidence type="ECO:0000256" key="2">
    <source>
        <dbReference type="SAM" id="SignalP"/>
    </source>
</evidence>
<dbReference type="GO" id="GO:0031241">
    <property type="term" value="C:periplasmic side of cell outer membrane"/>
    <property type="evidence" value="ECO:0007669"/>
    <property type="project" value="TreeGrafter"/>
</dbReference>
<dbReference type="EMBL" id="WMCP01000001">
    <property type="protein sequence ID" value="MCF2300296.1"/>
    <property type="molecule type" value="Genomic_DNA"/>
</dbReference>
<name>A0A2T3PL43_PHOPO</name>
<evidence type="ECO:0000313" key="4">
    <source>
        <dbReference type="EMBL" id="PSU27356.1"/>
    </source>
</evidence>
<dbReference type="InterPro" id="IPR014094">
    <property type="entry name" value="LpoB"/>
</dbReference>
<dbReference type="STRING" id="659.AYY26_03885"/>
<proteinExistence type="predicted"/>
<dbReference type="Proteomes" id="UP000813876">
    <property type="component" value="Unassembled WGS sequence"/>
</dbReference>
<dbReference type="Pfam" id="PF13036">
    <property type="entry name" value="LpoB"/>
    <property type="match status" value="1"/>
</dbReference>
<organism evidence="5 7">
    <name type="scientific">Photobacterium phosphoreum</name>
    <dbReference type="NCBI Taxonomy" id="659"/>
    <lineage>
        <taxon>Bacteria</taxon>
        <taxon>Pseudomonadati</taxon>
        <taxon>Pseudomonadota</taxon>
        <taxon>Gammaproteobacteria</taxon>
        <taxon>Vibrionales</taxon>
        <taxon>Vibrionaceae</taxon>
        <taxon>Photobacterium</taxon>
    </lineage>
</organism>
<accession>A0A2T3PL43</accession>
<evidence type="ECO:0000313" key="7">
    <source>
        <dbReference type="Proteomes" id="UP000241618"/>
    </source>
</evidence>
<dbReference type="PANTHER" id="PTHR40593:SF1">
    <property type="entry name" value="PENICILLIN-BINDING PROTEIN ACTIVATOR LPOB"/>
    <property type="match status" value="1"/>
</dbReference>
<evidence type="ECO:0000313" key="3">
    <source>
        <dbReference type="EMBL" id="MCF2300296.1"/>
    </source>
</evidence>
<dbReference type="EMBL" id="PYMO01000001">
    <property type="protein sequence ID" value="PSU27356.1"/>
    <property type="molecule type" value="Genomic_DNA"/>
</dbReference>
<dbReference type="PROSITE" id="PS51257">
    <property type="entry name" value="PROKAR_LIPOPROTEIN"/>
    <property type="match status" value="1"/>
</dbReference>
<evidence type="ECO:0000313" key="6">
    <source>
        <dbReference type="Proteomes" id="UP000241405"/>
    </source>
</evidence>